<feature type="domain" description="ComEC/Rec2-related protein" evidence="2">
    <location>
        <begin position="16"/>
        <end position="62"/>
    </location>
</feature>
<feature type="transmembrane region" description="Helical" evidence="1">
    <location>
        <begin position="37"/>
        <end position="58"/>
    </location>
</feature>
<evidence type="ECO:0000313" key="3">
    <source>
        <dbReference type="EMBL" id="MBO1916160.1"/>
    </source>
</evidence>
<dbReference type="EMBL" id="JAGETQ010000037">
    <property type="protein sequence ID" value="MBO1916160.1"/>
    <property type="molecule type" value="Genomic_DNA"/>
</dbReference>
<dbReference type="InterPro" id="IPR004477">
    <property type="entry name" value="ComEC_N"/>
</dbReference>
<comment type="caution">
    <text evidence="3">The sequence shown here is derived from an EMBL/GenBank/DDBJ whole genome shotgun (WGS) entry which is preliminary data.</text>
</comment>
<evidence type="ECO:0000313" key="4">
    <source>
        <dbReference type="Proteomes" id="UP000664477"/>
    </source>
</evidence>
<name>A0A939NC89_PRORE</name>
<dbReference type="AlphaFoldDB" id="A0A939NC89"/>
<dbReference type="Proteomes" id="UP000664477">
    <property type="component" value="Unassembled WGS sequence"/>
</dbReference>
<dbReference type="Pfam" id="PF03772">
    <property type="entry name" value="Competence"/>
    <property type="match status" value="1"/>
</dbReference>
<keyword evidence="1" id="KW-0812">Transmembrane</keyword>
<sequence length="67" mass="7586">MELINSLSNKGIIYGLMFGDRSLLAVEQTYLLQRTGLTHLMAISGLHIGLAYLFGFLITRGIQYFYQ</sequence>
<keyword evidence="1" id="KW-0472">Membrane</keyword>
<reference evidence="3" key="1">
    <citation type="submission" date="2021-03" db="EMBL/GenBank/DDBJ databases">
        <title>Molecular epidemiology and mechanisms of colistin and carbapenem resistance in Enterobacteriaceae from clinical isolates, the environment and porcine samples in Pretoria, South Africa.</title>
        <authorList>
            <person name="Bogoshi D."/>
            <person name="Mbelle N.M."/>
            <person name="Naidoo V."/>
            <person name="Osei Sekyere J."/>
        </authorList>
    </citation>
    <scope>NUCLEOTIDE SEQUENCE</scope>
    <source>
        <strain evidence="3">C052</strain>
    </source>
</reference>
<protein>
    <submittedName>
        <fullName evidence="3">ComEC/Rec2 family competence protein</fullName>
    </submittedName>
</protein>
<organism evidence="3 4">
    <name type="scientific">Providencia rettgeri</name>
    <dbReference type="NCBI Taxonomy" id="587"/>
    <lineage>
        <taxon>Bacteria</taxon>
        <taxon>Pseudomonadati</taxon>
        <taxon>Pseudomonadota</taxon>
        <taxon>Gammaproteobacteria</taxon>
        <taxon>Enterobacterales</taxon>
        <taxon>Morganellaceae</taxon>
        <taxon>Providencia</taxon>
    </lineage>
</organism>
<accession>A0A939NC89</accession>
<gene>
    <name evidence="3" type="ORF">J4727_09045</name>
</gene>
<keyword evidence="1" id="KW-1133">Transmembrane helix</keyword>
<evidence type="ECO:0000259" key="2">
    <source>
        <dbReference type="Pfam" id="PF03772"/>
    </source>
</evidence>
<evidence type="ECO:0000256" key="1">
    <source>
        <dbReference type="SAM" id="Phobius"/>
    </source>
</evidence>
<proteinExistence type="predicted"/>